<dbReference type="Gene3D" id="3.40.50.850">
    <property type="entry name" value="Isochorismatase-like"/>
    <property type="match status" value="1"/>
</dbReference>
<evidence type="ECO:0000256" key="1">
    <source>
        <dbReference type="ARBA" id="ARBA00006336"/>
    </source>
</evidence>
<comment type="caution">
    <text evidence="11">The sequence shown here is derived from an EMBL/GenBank/DDBJ whole genome shotgun (WGS) entry which is preliminary data.</text>
</comment>
<name>A0A558HQK6_9GAMM</name>
<dbReference type="Proteomes" id="UP000319941">
    <property type="component" value="Unassembled WGS sequence"/>
</dbReference>
<keyword evidence="4" id="KW-0732">Signal</keyword>
<dbReference type="PANTHER" id="PTHR11080">
    <property type="entry name" value="PYRAZINAMIDASE/NICOTINAMIDASE"/>
    <property type="match status" value="1"/>
</dbReference>
<dbReference type="InterPro" id="IPR006311">
    <property type="entry name" value="TAT_signal"/>
</dbReference>
<proteinExistence type="inferred from homology"/>
<keyword evidence="2" id="KW-0662">Pyridine nucleotide biosynthesis</keyword>
<dbReference type="EC" id="3.5.1.19" evidence="7"/>
<dbReference type="InterPro" id="IPR019546">
    <property type="entry name" value="TAT_signal_bac_arc"/>
</dbReference>
<evidence type="ECO:0000259" key="10">
    <source>
        <dbReference type="Pfam" id="PF00857"/>
    </source>
</evidence>
<keyword evidence="5" id="KW-0378">Hydrolase</keyword>
<dbReference type="PANTHER" id="PTHR11080:SF2">
    <property type="entry name" value="LD05707P"/>
    <property type="match status" value="1"/>
</dbReference>
<evidence type="ECO:0000256" key="3">
    <source>
        <dbReference type="ARBA" id="ARBA00022723"/>
    </source>
</evidence>
<feature type="domain" description="Isochorismatase-like" evidence="10">
    <location>
        <begin position="48"/>
        <end position="246"/>
    </location>
</feature>
<dbReference type="Pfam" id="PF00857">
    <property type="entry name" value="Isochorismatase"/>
    <property type="match status" value="1"/>
</dbReference>
<dbReference type="SUPFAM" id="SSF52499">
    <property type="entry name" value="Isochorismatase-like hydrolases"/>
    <property type="match status" value="1"/>
</dbReference>
<evidence type="ECO:0000256" key="9">
    <source>
        <dbReference type="ARBA" id="ARBA00072277"/>
    </source>
</evidence>
<evidence type="ECO:0000256" key="7">
    <source>
        <dbReference type="ARBA" id="ARBA00039017"/>
    </source>
</evidence>
<keyword evidence="12" id="KW-1185">Reference proteome</keyword>
<organism evidence="11 12">
    <name type="scientific">Cobetia crustatorum</name>
    <dbReference type="NCBI Taxonomy" id="553385"/>
    <lineage>
        <taxon>Bacteria</taxon>
        <taxon>Pseudomonadati</taxon>
        <taxon>Pseudomonadota</taxon>
        <taxon>Gammaproteobacteria</taxon>
        <taxon>Oceanospirillales</taxon>
        <taxon>Halomonadaceae</taxon>
        <taxon>Cobetia</taxon>
    </lineage>
</organism>
<protein>
    <recommendedName>
        <fullName evidence="9">Nicotinamidase</fullName>
        <ecNumber evidence="7">3.5.1.19</ecNumber>
    </recommendedName>
    <alternativeName>
        <fullName evidence="8">Nicotinamide deamidase</fullName>
    </alternativeName>
</protein>
<dbReference type="GO" id="GO:0046872">
    <property type="term" value="F:metal ion binding"/>
    <property type="evidence" value="ECO:0007669"/>
    <property type="project" value="UniProtKB-KW"/>
</dbReference>
<keyword evidence="3" id="KW-0479">Metal-binding</keyword>
<dbReference type="EMBL" id="VNFH01000004">
    <property type="protein sequence ID" value="TVU71413.1"/>
    <property type="molecule type" value="Genomic_DNA"/>
</dbReference>
<dbReference type="NCBIfam" id="TIGR01409">
    <property type="entry name" value="TAT_signal_seq"/>
    <property type="match status" value="1"/>
</dbReference>
<dbReference type="AlphaFoldDB" id="A0A558HQK6"/>
<accession>A0A558HQK6</accession>
<evidence type="ECO:0000256" key="5">
    <source>
        <dbReference type="ARBA" id="ARBA00022801"/>
    </source>
</evidence>
<gene>
    <name evidence="11" type="ORF">FQP86_07345</name>
</gene>
<comment type="pathway">
    <text evidence="6">Cofactor biosynthesis; nicotinate biosynthesis; nicotinate from nicotinamide: step 1/1.</text>
</comment>
<evidence type="ECO:0000313" key="11">
    <source>
        <dbReference type="EMBL" id="TVU71413.1"/>
    </source>
</evidence>
<evidence type="ECO:0000256" key="8">
    <source>
        <dbReference type="ARBA" id="ARBA00043224"/>
    </source>
</evidence>
<dbReference type="CDD" id="cd01011">
    <property type="entry name" value="nicotinamidase"/>
    <property type="match status" value="1"/>
</dbReference>
<dbReference type="OrthoDB" id="9791276at2"/>
<evidence type="ECO:0000256" key="4">
    <source>
        <dbReference type="ARBA" id="ARBA00022729"/>
    </source>
</evidence>
<dbReference type="GO" id="GO:0019363">
    <property type="term" value="P:pyridine nucleotide biosynthetic process"/>
    <property type="evidence" value="ECO:0007669"/>
    <property type="project" value="UniProtKB-KW"/>
</dbReference>
<evidence type="ECO:0000313" key="12">
    <source>
        <dbReference type="Proteomes" id="UP000319941"/>
    </source>
</evidence>
<dbReference type="GO" id="GO:0008936">
    <property type="term" value="F:nicotinamidase activity"/>
    <property type="evidence" value="ECO:0007669"/>
    <property type="project" value="UniProtKB-EC"/>
</dbReference>
<comment type="similarity">
    <text evidence="1">Belongs to the isochorismatase family.</text>
</comment>
<sequence length="249" mass="26896">MKSPNNNGEKPVDRRRFLKYAGAGAAVLMLPFELRMALASGTSPGKDSVLVVIDVQNCFLPGGSLPVSEGDQIIPIINMLGKKFENVIFTQDWHTPGHASFASSHEGKSPFDTIELPYGKQMLWPDHCVQGTKDAQLADGLDISHAQLIIRKGYHDEVDSYSTFVEADGTTKTGLTGYLKERGLRNIFVCGLATDFCVSWSAQHAASEGFTVSVIEDACKGIDLDGSLAGAWQAMKDAGVERITSNDIS</sequence>
<evidence type="ECO:0000256" key="6">
    <source>
        <dbReference type="ARBA" id="ARBA00037900"/>
    </source>
</evidence>
<dbReference type="InterPro" id="IPR036380">
    <property type="entry name" value="Isochorismatase-like_sf"/>
</dbReference>
<reference evidence="11 12" key="1">
    <citation type="submission" date="2019-07" db="EMBL/GenBank/DDBJ databases">
        <title>Diversity of Bacteria from Kongsfjorden, Arctic.</title>
        <authorList>
            <person name="Yu Y."/>
        </authorList>
    </citation>
    <scope>NUCLEOTIDE SEQUENCE [LARGE SCALE GENOMIC DNA]</scope>
    <source>
        <strain evidence="11 12">SM1923</strain>
    </source>
</reference>
<dbReference type="FunFam" id="3.40.50.850:FF:000006">
    <property type="entry name" value="Bifunctional pyrazinamidase/nicotinamidase"/>
    <property type="match status" value="1"/>
</dbReference>
<dbReference type="InterPro" id="IPR052347">
    <property type="entry name" value="Isochorismatase_Nicotinamidase"/>
</dbReference>
<dbReference type="PROSITE" id="PS51318">
    <property type="entry name" value="TAT"/>
    <property type="match status" value="1"/>
</dbReference>
<evidence type="ECO:0000256" key="2">
    <source>
        <dbReference type="ARBA" id="ARBA00022642"/>
    </source>
</evidence>
<dbReference type="InterPro" id="IPR000868">
    <property type="entry name" value="Isochorismatase-like_dom"/>
</dbReference>